<proteinExistence type="predicted"/>
<feature type="domain" description="Hpc2-related" evidence="2">
    <location>
        <begin position="102"/>
        <end position="144"/>
    </location>
</feature>
<dbReference type="EMBL" id="GHBP01001500">
    <property type="protein sequence ID" value="NDJ92765.1"/>
    <property type="molecule type" value="Transcribed_RNA"/>
</dbReference>
<reference evidence="3" key="1">
    <citation type="submission" date="2018-11" db="EMBL/GenBank/DDBJ databases">
        <title>Henneguya salminicola genome and transcriptome.</title>
        <authorList>
            <person name="Yahalomi D."/>
            <person name="Atkinson S.D."/>
            <person name="Neuhof M."/>
            <person name="Chang E.S."/>
            <person name="Philippe H."/>
            <person name="Cartwright P."/>
            <person name="Bartholomew J.L."/>
            <person name="Huchon D."/>
        </authorList>
    </citation>
    <scope>NUCLEOTIDE SEQUENCE</scope>
    <source>
        <strain evidence="3">Hz1</strain>
        <tissue evidence="3">Whole</tissue>
    </source>
</reference>
<protein>
    <submittedName>
        <fullName evidence="3">Ubinuclein-2 (Trinotate prediction)</fullName>
    </submittedName>
</protein>
<evidence type="ECO:0000256" key="1">
    <source>
        <dbReference type="SAM" id="SignalP"/>
    </source>
</evidence>
<sequence length="167" mass="19483">MRFCALFVFKIVEVSCSVNYMIHQKLNSRISGNKNHEKNSFVGADIIIDVPIKEITDDTYTEINFRKEIQILDENYQNSIEDEVVVFKKKRRTKLKKYVGEFRTLASGYDEDDDFIDDSEAFEEFIPEDWTTSIGGFYINHGPLNFIRNEEKVVSSESPEVNITLYI</sequence>
<keyword evidence="1" id="KW-0732">Signal</keyword>
<name>A0A6G3MFF2_HENSL</name>
<dbReference type="Pfam" id="PF08729">
    <property type="entry name" value="HUN"/>
    <property type="match status" value="1"/>
</dbReference>
<evidence type="ECO:0000313" key="3">
    <source>
        <dbReference type="EMBL" id="NDJ92765.1"/>
    </source>
</evidence>
<organism evidence="3">
    <name type="scientific">Henneguya salminicola</name>
    <name type="common">Myxosporean</name>
    <dbReference type="NCBI Taxonomy" id="69463"/>
    <lineage>
        <taxon>Eukaryota</taxon>
        <taxon>Metazoa</taxon>
        <taxon>Cnidaria</taxon>
        <taxon>Myxozoa</taxon>
        <taxon>Myxosporea</taxon>
        <taxon>Bivalvulida</taxon>
        <taxon>Platysporina</taxon>
        <taxon>Myxobolidae</taxon>
        <taxon>Henneguya</taxon>
    </lineage>
</organism>
<accession>A0A6G3MFF2</accession>
<feature type="signal peptide" evidence="1">
    <location>
        <begin position="1"/>
        <end position="16"/>
    </location>
</feature>
<dbReference type="InterPro" id="IPR014840">
    <property type="entry name" value="HRD"/>
</dbReference>
<dbReference type="AlphaFoldDB" id="A0A6G3MFF2"/>
<feature type="chain" id="PRO_5026018195" evidence="1">
    <location>
        <begin position="17"/>
        <end position="167"/>
    </location>
</feature>
<evidence type="ECO:0000259" key="2">
    <source>
        <dbReference type="Pfam" id="PF08729"/>
    </source>
</evidence>